<dbReference type="PROSITE" id="PS52039">
    <property type="entry name" value="TOPO_IA_2"/>
    <property type="match status" value="1"/>
</dbReference>
<dbReference type="GO" id="GO:0031422">
    <property type="term" value="C:RecQ family helicase-topoisomerase III complex"/>
    <property type="evidence" value="ECO:0007669"/>
    <property type="project" value="TreeGrafter"/>
</dbReference>
<organism evidence="3 4">
    <name type="scientific">Halocaridina rubra</name>
    <name type="common">Hawaiian red shrimp</name>
    <dbReference type="NCBI Taxonomy" id="373956"/>
    <lineage>
        <taxon>Eukaryota</taxon>
        <taxon>Metazoa</taxon>
        <taxon>Ecdysozoa</taxon>
        <taxon>Arthropoda</taxon>
        <taxon>Crustacea</taxon>
        <taxon>Multicrustacea</taxon>
        <taxon>Malacostraca</taxon>
        <taxon>Eumalacostraca</taxon>
        <taxon>Eucarida</taxon>
        <taxon>Decapoda</taxon>
        <taxon>Pleocyemata</taxon>
        <taxon>Caridea</taxon>
        <taxon>Atyoidea</taxon>
        <taxon>Atyidae</taxon>
        <taxon>Halocaridina</taxon>
    </lineage>
</organism>
<dbReference type="PANTHER" id="PTHR11390:SF21">
    <property type="entry name" value="DNA TOPOISOMERASE 3-ALPHA"/>
    <property type="match status" value="1"/>
</dbReference>
<evidence type="ECO:0000259" key="2">
    <source>
        <dbReference type="PROSITE" id="PS52039"/>
    </source>
</evidence>
<keyword evidence="1" id="KW-0799">Topoisomerase</keyword>
<dbReference type="GO" id="GO:0003677">
    <property type="term" value="F:DNA binding"/>
    <property type="evidence" value="ECO:0007669"/>
    <property type="project" value="UniProtKB-KW"/>
</dbReference>
<dbReference type="GO" id="GO:0006265">
    <property type="term" value="P:DNA topological change"/>
    <property type="evidence" value="ECO:0007669"/>
    <property type="project" value="InterPro"/>
</dbReference>
<dbReference type="GO" id="GO:0003917">
    <property type="term" value="F:DNA topoisomerase type I (single strand cut, ATP-independent) activity"/>
    <property type="evidence" value="ECO:0007669"/>
    <property type="project" value="UniProtKB-EC"/>
</dbReference>
<reference evidence="3 4" key="1">
    <citation type="submission" date="2023-11" db="EMBL/GenBank/DDBJ databases">
        <title>Halocaridina rubra genome assembly.</title>
        <authorList>
            <person name="Smith C."/>
        </authorList>
    </citation>
    <scope>NUCLEOTIDE SEQUENCE [LARGE SCALE GENOMIC DNA]</scope>
    <source>
        <strain evidence="3">EP-1</strain>
        <tissue evidence="3">Whole</tissue>
    </source>
</reference>
<dbReference type="Pfam" id="PF01131">
    <property type="entry name" value="Topoisom_bac"/>
    <property type="match status" value="1"/>
</dbReference>
<sequence length="96" mass="10947">MSTNVSQYLPKWFTAFAANVLEVGPNPRQGKKSDQAHPPIHPTKYINNLQSDEKKLYEFIVRHFLACVSKDALGQETIVEIDIAGELKVEYIRVME</sequence>
<dbReference type="Proteomes" id="UP001381693">
    <property type="component" value="Unassembled WGS sequence"/>
</dbReference>
<dbReference type="GO" id="GO:0006310">
    <property type="term" value="P:DNA recombination"/>
    <property type="evidence" value="ECO:0007669"/>
    <property type="project" value="TreeGrafter"/>
</dbReference>
<dbReference type="InterPro" id="IPR013497">
    <property type="entry name" value="Topo_IA_cen"/>
</dbReference>
<dbReference type="InterPro" id="IPR013825">
    <property type="entry name" value="Topo_IA_cen_sub2"/>
</dbReference>
<keyword evidence="1" id="KW-0238">DNA-binding</keyword>
<evidence type="ECO:0000313" key="4">
    <source>
        <dbReference type="Proteomes" id="UP001381693"/>
    </source>
</evidence>
<dbReference type="SUPFAM" id="SSF56712">
    <property type="entry name" value="Prokaryotic type I DNA topoisomerase"/>
    <property type="match status" value="1"/>
</dbReference>
<comment type="caution">
    <text evidence="3">The sequence shown here is derived from an EMBL/GenBank/DDBJ whole genome shotgun (WGS) entry which is preliminary data.</text>
</comment>
<dbReference type="InterPro" id="IPR013826">
    <property type="entry name" value="Topo_IA_cen_sub3"/>
</dbReference>
<dbReference type="Gene3D" id="1.10.290.10">
    <property type="entry name" value="Topoisomerase I, domain 4"/>
    <property type="match status" value="1"/>
</dbReference>
<evidence type="ECO:0000313" key="3">
    <source>
        <dbReference type="EMBL" id="KAK7081074.1"/>
    </source>
</evidence>
<dbReference type="Gene3D" id="2.70.20.10">
    <property type="entry name" value="Topoisomerase I, domain 3"/>
    <property type="match status" value="1"/>
</dbReference>
<dbReference type="AlphaFoldDB" id="A0AAN8XKI4"/>
<protein>
    <recommendedName>
        <fullName evidence="1">DNA topoisomerase</fullName>
        <ecNumber evidence="1">5.6.2.1</ecNumber>
    </recommendedName>
</protein>
<dbReference type="GO" id="GO:0006281">
    <property type="term" value="P:DNA repair"/>
    <property type="evidence" value="ECO:0007669"/>
    <property type="project" value="TreeGrafter"/>
</dbReference>
<dbReference type="InterPro" id="IPR000380">
    <property type="entry name" value="Topo_IA"/>
</dbReference>
<accession>A0AAN8XKI4</accession>
<evidence type="ECO:0000256" key="1">
    <source>
        <dbReference type="RuleBase" id="RU362092"/>
    </source>
</evidence>
<keyword evidence="1 3" id="KW-0413">Isomerase</keyword>
<feature type="domain" description="Topo IA-type catalytic" evidence="2">
    <location>
        <begin position="1"/>
        <end position="96"/>
    </location>
</feature>
<proteinExistence type="inferred from homology"/>
<keyword evidence="4" id="KW-1185">Reference proteome</keyword>
<gene>
    <name evidence="3" type="primary">TOP3A_2</name>
    <name evidence="3" type="ORF">SK128_028308</name>
</gene>
<comment type="function">
    <text evidence="1">Introduces a single-strand break via transesterification at a target site in duplex DNA. Releases the supercoiling and torsional tension of DNA introduced during the DNA replication and transcription by transiently cleaving and rejoining one strand of the DNA duplex. The scissile phosphodiester is attacked by the catalytic tyrosine of the enzyme, resulting in the formation of a DNA-(5'-phosphotyrosyl)-enzyme intermediate and the expulsion of a 3'-OH DNA strand.</text>
</comment>
<dbReference type="InterPro" id="IPR023405">
    <property type="entry name" value="Topo_IA_core_domain"/>
</dbReference>
<name>A0AAN8XKI4_HALRR</name>
<dbReference type="PANTHER" id="PTHR11390">
    <property type="entry name" value="PROKARYOTIC DNA TOPOISOMERASE"/>
    <property type="match status" value="1"/>
</dbReference>
<dbReference type="GO" id="GO:0005634">
    <property type="term" value="C:nucleus"/>
    <property type="evidence" value="ECO:0007669"/>
    <property type="project" value="TreeGrafter"/>
</dbReference>
<comment type="catalytic activity">
    <reaction evidence="1">
        <text>ATP-independent breakage of single-stranded DNA, followed by passage and rejoining.</text>
        <dbReference type="EC" id="5.6.2.1"/>
    </reaction>
</comment>
<dbReference type="EC" id="5.6.2.1" evidence="1"/>
<dbReference type="EMBL" id="JAXCGZ010005708">
    <property type="protein sequence ID" value="KAK7081074.1"/>
    <property type="molecule type" value="Genomic_DNA"/>
</dbReference>
<comment type="similarity">
    <text evidence="1">Belongs to the type IA topoisomerase family.</text>
</comment>